<protein>
    <submittedName>
        <fullName evidence="2">DUF4367 domain-containing protein</fullName>
    </submittedName>
</protein>
<accession>A0ABY5VBZ3</accession>
<evidence type="ECO:0000256" key="1">
    <source>
        <dbReference type="SAM" id="Phobius"/>
    </source>
</evidence>
<keyword evidence="1" id="KW-0812">Transmembrane</keyword>
<evidence type="ECO:0000313" key="3">
    <source>
        <dbReference type="Proteomes" id="UP001060164"/>
    </source>
</evidence>
<organism evidence="2 3">
    <name type="scientific">Ruminococcus gauvreauii</name>
    <dbReference type="NCBI Taxonomy" id="438033"/>
    <lineage>
        <taxon>Bacteria</taxon>
        <taxon>Bacillati</taxon>
        <taxon>Bacillota</taxon>
        <taxon>Clostridia</taxon>
        <taxon>Eubacteriales</taxon>
        <taxon>Oscillospiraceae</taxon>
        <taxon>Ruminococcus</taxon>
    </lineage>
</organism>
<proteinExistence type="predicted"/>
<evidence type="ECO:0000313" key="2">
    <source>
        <dbReference type="EMBL" id="UWP58024.1"/>
    </source>
</evidence>
<feature type="transmembrane region" description="Helical" evidence="1">
    <location>
        <begin position="60"/>
        <end position="80"/>
    </location>
</feature>
<name>A0ABY5VBZ3_9FIRM</name>
<keyword evidence="3" id="KW-1185">Reference proteome</keyword>
<dbReference type="EMBL" id="CP102290">
    <property type="protein sequence ID" value="UWP58024.1"/>
    <property type="molecule type" value="Genomic_DNA"/>
</dbReference>
<reference evidence="2" key="1">
    <citation type="journal article" date="2022" name="Cell">
        <title>Design, construction, and in vivo augmentation of a complex gut microbiome.</title>
        <authorList>
            <person name="Cheng A.G."/>
            <person name="Ho P.Y."/>
            <person name="Aranda-Diaz A."/>
            <person name="Jain S."/>
            <person name="Yu F.B."/>
            <person name="Meng X."/>
            <person name="Wang M."/>
            <person name="Iakiviak M."/>
            <person name="Nagashima K."/>
            <person name="Zhao A."/>
            <person name="Murugkar P."/>
            <person name="Patil A."/>
            <person name="Atabakhsh K."/>
            <person name="Weakley A."/>
            <person name="Yan J."/>
            <person name="Brumbaugh A.R."/>
            <person name="Higginbottom S."/>
            <person name="Dimas A."/>
            <person name="Shiver A.L."/>
            <person name="Deutschbauer A."/>
            <person name="Neff N."/>
            <person name="Sonnenburg J.L."/>
            <person name="Huang K.C."/>
            <person name="Fischbach M.A."/>
        </authorList>
    </citation>
    <scope>NUCLEOTIDE SEQUENCE</scope>
    <source>
        <strain evidence="2">DSM 19829</strain>
    </source>
</reference>
<dbReference type="Proteomes" id="UP001060164">
    <property type="component" value="Chromosome"/>
</dbReference>
<keyword evidence="1" id="KW-0472">Membrane</keyword>
<dbReference type="RefSeq" id="WP_028528575.1">
    <property type="nucleotide sequence ID" value="NZ_CABLBR010000012.1"/>
</dbReference>
<keyword evidence="1" id="KW-1133">Transmembrane helix</keyword>
<sequence>MKDVNLERVLKDLGEEAILEQWEKDTHSHSFSLDYKRKKLQLLQNMQQGKKRTVIKKKRLIAAACVAAALSLSVGVYAAVSVFSTKVSYDEEQGQASLSFETLANSDIPPIEITPEYLPAGYQEWDEGKYSEGGDYAADGLTITQANYATYVALGDTSNLEETTLGGVKAVIAVTEGAAYPYDVFLLYEDTGHIVEIMACDKLSLEEVKEVASNIVITEVEGSGQNPAAAFSEDADDMIAEVEEEPVAAGQICQPGDTFADGFAAFEGKDLQYTVENVTVSDTVPLDRVTPETTGGTQEDYDRVMSFLEEDGTFKPFARTVTLWQDKQLVTQEMETVPVKYVEVTVKAENLSDEAAEDIGQYNTLKHLYEQEDGTFKKSYLGSRYADMEGYRGEDTYGITYDSRQFLFDGSSYLGDPQHYFYTDFAPGEVRVLHFGYAVPEDELDDLYMLFSGDSANETYVQLDTRS</sequence>
<gene>
    <name evidence="2" type="ORF">NQ502_11550</name>
</gene>